<evidence type="ECO:0000313" key="4">
    <source>
        <dbReference type="Proteomes" id="UP000540685"/>
    </source>
</evidence>
<dbReference type="RefSeq" id="WP_184538832.1">
    <property type="nucleotide sequence ID" value="NZ_JACHMP010000001.1"/>
</dbReference>
<reference evidence="3 4" key="1">
    <citation type="submission" date="2020-08" db="EMBL/GenBank/DDBJ databases">
        <title>Sequencing the genomes of 1000 actinobacteria strains.</title>
        <authorList>
            <person name="Klenk H.-P."/>
        </authorList>
    </citation>
    <scope>NUCLEOTIDE SEQUENCE [LARGE SCALE GENOMIC DNA]</scope>
    <source>
        <strain evidence="3 4">DSM 46887</strain>
    </source>
</reference>
<evidence type="ECO:0000256" key="2">
    <source>
        <dbReference type="SAM" id="Phobius"/>
    </source>
</evidence>
<evidence type="ECO:0000313" key="3">
    <source>
        <dbReference type="EMBL" id="MBB5819264.1"/>
    </source>
</evidence>
<keyword evidence="4" id="KW-1185">Reference proteome</keyword>
<dbReference type="AlphaFoldDB" id="A0A7W9IFQ2"/>
<feature type="region of interest" description="Disordered" evidence="1">
    <location>
        <begin position="308"/>
        <end position="370"/>
    </location>
</feature>
<sequence>MRRPRISRVAVLAGVGAFLLTFAALLRFFVYEGVLALPLQHNRTYRLESPVSTFLDTGTLVSYDRVPLVSTTTLSGDAAAGDGNVAVWTEFTTLDTPFGERVAYHERRTAFDRRTGLAVDCCDGYVDDDPGARQTGLAFRLPFRAQPRVYPMYDTVLRRPVPLLFEREEEVRGLRTYRYAYRTGFIKIEDLPGKLPGRLLGLPGTRSVAVARYAQVSRTLWVEPESGLTVRAQEQHRQELRTSDGRGRRVSLRADLVTPASEVAGMVAEARAFTRWVLVVRDALPGFLFAVGLVFLLLAVRPLERLRRTSSTPGPEPDPEPAREPDAEPGPEPDPASTPEPGSGTGADSPPKSETGPEPGSGTVPERAGA</sequence>
<proteinExistence type="predicted"/>
<comment type="caution">
    <text evidence="3">The sequence shown here is derived from an EMBL/GenBank/DDBJ whole genome shotgun (WGS) entry which is preliminary data.</text>
</comment>
<keyword evidence="2" id="KW-0472">Membrane</keyword>
<dbReference type="EMBL" id="JACHMP010000001">
    <property type="protein sequence ID" value="MBB5819264.1"/>
    <property type="molecule type" value="Genomic_DNA"/>
</dbReference>
<gene>
    <name evidence="3" type="ORF">F4562_002326</name>
</gene>
<accession>A0A7W9IFQ2</accession>
<keyword evidence="2" id="KW-1133">Transmembrane helix</keyword>
<dbReference type="InterPro" id="IPR021424">
    <property type="entry name" value="PorA"/>
</dbReference>
<feature type="compositionally biased region" description="Pro residues" evidence="1">
    <location>
        <begin position="328"/>
        <end position="338"/>
    </location>
</feature>
<protein>
    <recommendedName>
        <fullName evidence="5">DUF3068 domain-containing protein</fullName>
    </recommendedName>
</protein>
<evidence type="ECO:0000256" key="1">
    <source>
        <dbReference type="SAM" id="MobiDB-lite"/>
    </source>
</evidence>
<dbReference type="Proteomes" id="UP000540685">
    <property type="component" value="Unassembled WGS sequence"/>
</dbReference>
<organism evidence="3 4">
    <name type="scientific">Streptosporangium becharense</name>
    <dbReference type="NCBI Taxonomy" id="1816182"/>
    <lineage>
        <taxon>Bacteria</taxon>
        <taxon>Bacillati</taxon>
        <taxon>Actinomycetota</taxon>
        <taxon>Actinomycetes</taxon>
        <taxon>Streptosporangiales</taxon>
        <taxon>Streptosporangiaceae</taxon>
        <taxon>Streptosporangium</taxon>
    </lineage>
</organism>
<evidence type="ECO:0008006" key="5">
    <source>
        <dbReference type="Google" id="ProtNLM"/>
    </source>
</evidence>
<feature type="transmembrane region" description="Helical" evidence="2">
    <location>
        <begin position="283"/>
        <end position="300"/>
    </location>
</feature>
<name>A0A7W9IFQ2_9ACTN</name>
<keyword evidence="2" id="KW-0812">Transmembrane</keyword>
<dbReference type="Pfam" id="PF11271">
    <property type="entry name" value="PorA"/>
    <property type="match status" value="1"/>
</dbReference>